<keyword evidence="8 9" id="KW-0472">Membrane</keyword>
<keyword evidence="7" id="KW-0496">Mitochondrion</keyword>
<feature type="repeat" description="Solcar" evidence="9">
    <location>
        <begin position="285"/>
        <end position="370"/>
    </location>
</feature>
<keyword evidence="13" id="KW-1185">Reference proteome</keyword>
<dbReference type="HOGENOM" id="CLU_015166_14_1_1"/>
<reference evidence="13" key="1">
    <citation type="journal article" date="2013" name="Genome Announc.">
        <title>Draft genome sequence of Pseudozyma brasiliensis sp. nov. strain GHG001, a high producer of endo-1,4-xylanase isolated from an insect pest of sugarcane.</title>
        <authorList>
            <person name="Oliveira J.V.D.C."/>
            <person name="dos Santos R.A.C."/>
            <person name="Borges T.A."/>
            <person name="Riano-Pachon D.M."/>
            <person name="Goldman G.H."/>
        </authorList>
    </citation>
    <scope>NUCLEOTIDE SEQUENCE [LARGE SCALE GENOMIC DNA]</scope>
    <source>
        <strain evidence="13">GHG001</strain>
    </source>
</reference>
<keyword evidence="5" id="KW-0677">Repeat</keyword>
<dbReference type="PROSITE" id="PS50920">
    <property type="entry name" value="SOLCAR"/>
    <property type="match status" value="3"/>
</dbReference>
<dbReference type="SUPFAM" id="SSF103506">
    <property type="entry name" value="Mitochondrial carrier"/>
    <property type="match status" value="1"/>
</dbReference>
<gene>
    <name evidence="12" type="ORF">PSEUBRA_SCAF1g00324</name>
</gene>
<evidence type="ECO:0000256" key="3">
    <source>
        <dbReference type="ARBA" id="ARBA00022448"/>
    </source>
</evidence>
<keyword evidence="6" id="KW-1133">Transmembrane helix</keyword>
<dbReference type="OrthoDB" id="756301at2759"/>
<dbReference type="Proteomes" id="UP000019377">
    <property type="component" value="Unassembled WGS sequence"/>
</dbReference>
<evidence type="ECO:0000256" key="7">
    <source>
        <dbReference type="ARBA" id="ARBA00023128"/>
    </source>
</evidence>
<sequence length="376" mass="39921">MATTTASYARAAASHPFTSATLILTAALVVISCCPVSSGHFDVPAMSSSSSRLTPASSLTRDEAVAVAEHPQHNPTTPAPPTTHSPSYTLAATFASAGLGNAISAACTNPADIVKVRQQLLVDKSRANFVGVAGEMIRKEGIKALWNGVTASCLRELTYSTVRFGLYETFKDFYGKALGVADTSFALKALSGISSGAIGSAFACPTDLIKVRMQAVRPTGQPPYRNTFVAFGHVYREGNGFVGGMRSLYRGVGPTIIRAAVLTSSQIASYDQVKTVLKANQVLQEGFALHFSASMVAGLVCSVTSAPFDTVKVRLMQDKSRQFKNAMDCLGKLVANEGPLALYKGFGMCWARLGSHTVISLILFERFRTLFGVKPL</sequence>
<dbReference type="GO" id="GO:0031966">
    <property type="term" value="C:mitochondrial membrane"/>
    <property type="evidence" value="ECO:0007669"/>
    <property type="project" value="UniProtKB-SubCell"/>
</dbReference>
<feature type="chain" id="PRO_5004732269" evidence="11">
    <location>
        <begin position="40"/>
        <end position="376"/>
    </location>
</feature>
<evidence type="ECO:0000256" key="4">
    <source>
        <dbReference type="ARBA" id="ARBA00022692"/>
    </source>
</evidence>
<dbReference type="EMBL" id="KI545851">
    <property type="protein sequence ID" value="EST09868.1"/>
    <property type="molecule type" value="Genomic_DNA"/>
</dbReference>
<accession>V5F0M6</accession>
<comment type="subcellular location">
    <subcellularLocation>
        <location evidence="1">Mitochondrion membrane</location>
        <topology evidence="1">Multi-pass membrane protein</topology>
    </subcellularLocation>
</comment>
<keyword evidence="4 9" id="KW-0812">Transmembrane</keyword>
<dbReference type="GO" id="GO:0055085">
    <property type="term" value="P:transmembrane transport"/>
    <property type="evidence" value="ECO:0007669"/>
    <property type="project" value="InterPro"/>
</dbReference>
<keyword evidence="3 10" id="KW-0813">Transport</keyword>
<evidence type="ECO:0000256" key="11">
    <source>
        <dbReference type="SAM" id="SignalP"/>
    </source>
</evidence>
<dbReference type="PRINTS" id="PR00926">
    <property type="entry name" value="MITOCARRIER"/>
</dbReference>
<organism evidence="12 13">
    <name type="scientific">Kalmanozyma brasiliensis (strain GHG001)</name>
    <name type="common">Yeast</name>
    <name type="synonym">Pseudozyma brasiliensis</name>
    <dbReference type="NCBI Taxonomy" id="1365824"/>
    <lineage>
        <taxon>Eukaryota</taxon>
        <taxon>Fungi</taxon>
        <taxon>Dikarya</taxon>
        <taxon>Basidiomycota</taxon>
        <taxon>Ustilaginomycotina</taxon>
        <taxon>Ustilaginomycetes</taxon>
        <taxon>Ustilaginales</taxon>
        <taxon>Ustilaginaceae</taxon>
        <taxon>Kalmanozyma</taxon>
    </lineage>
</organism>
<dbReference type="Pfam" id="PF00153">
    <property type="entry name" value="Mito_carr"/>
    <property type="match status" value="3"/>
</dbReference>
<evidence type="ECO:0000256" key="6">
    <source>
        <dbReference type="ARBA" id="ARBA00022989"/>
    </source>
</evidence>
<dbReference type="STRING" id="1365824.V5F0M6"/>
<evidence type="ECO:0000256" key="2">
    <source>
        <dbReference type="ARBA" id="ARBA00006375"/>
    </source>
</evidence>
<dbReference type="InterPro" id="IPR018108">
    <property type="entry name" value="MCP_transmembrane"/>
</dbReference>
<dbReference type="OMA" id="HARRYCS"/>
<dbReference type="PANTHER" id="PTHR45618">
    <property type="entry name" value="MITOCHONDRIAL DICARBOXYLATE CARRIER-RELATED"/>
    <property type="match status" value="1"/>
</dbReference>
<proteinExistence type="inferred from homology"/>
<evidence type="ECO:0000313" key="13">
    <source>
        <dbReference type="Proteomes" id="UP000019377"/>
    </source>
</evidence>
<keyword evidence="11" id="KW-0732">Signal</keyword>
<feature type="repeat" description="Solcar" evidence="9">
    <location>
        <begin position="183"/>
        <end position="276"/>
    </location>
</feature>
<evidence type="ECO:0000256" key="9">
    <source>
        <dbReference type="PROSITE-ProRule" id="PRU00282"/>
    </source>
</evidence>
<name>V5F0M6_KALBG</name>
<dbReference type="AlphaFoldDB" id="V5F0M6"/>
<protein>
    <submittedName>
        <fullName evidence="12">Uncharacterized protein</fullName>
    </submittedName>
</protein>
<dbReference type="GeneID" id="27418515"/>
<feature type="repeat" description="Solcar" evidence="9">
    <location>
        <begin position="88"/>
        <end position="173"/>
    </location>
</feature>
<evidence type="ECO:0000256" key="10">
    <source>
        <dbReference type="RuleBase" id="RU000488"/>
    </source>
</evidence>
<evidence type="ECO:0000313" key="12">
    <source>
        <dbReference type="EMBL" id="EST09868.1"/>
    </source>
</evidence>
<dbReference type="InterPro" id="IPR023395">
    <property type="entry name" value="MCP_dom_sf"/>
</dbReference>
<dbReference type="InterPro" id="IPR002067">
    <property type="entry name" value="MCP"/>
</dbReference>
<evidence type="ECO:0000256" key="8">
    <source>
        <dbReference type="ARBA" id="ARBA00023136"/>
    </source>
</evidence>
<evidence type="ECO:0000256" key="5">
    <source>
        <dbReference type="ARBA" id="ARBA00022737"/>
    </source>
</evidence>
<evidence type="ECO:0000256" key="1">
    <source>
        <dbReference type="ARBA" id="ARBA00004225"/>
    </source>
</evidence>
<dbReference type="eggNOG" id="KOG0753">
    <property type="taxonomic scope" value="Eukaryota"/>
</dbReference>
<dbReference type="Gene3D" id="1.50.40.10">
    <property type="entry name" value="Mitochondrial carrier domain"/>
    <property type="match status" value="1"/>
</dbReference>
<dbReference type="InterPro" id="IPR050391">
    <property type="entry name" value="Mito_Metabolite_Transporter"/>
</dbReference>
<feature type="signal peptide" evidence="11">
    <location>
        <begin position="1"/>
        <end position="39"/>
    </location>
</feature>
<comment type="similarity">
    <text evidence="2 10">Belongs to the mitochondrial carrier (TC 2.A.29) family.</text>
</comment>